<organism evidence="12 13">
    <name type="scientific">Actinomyces respiraculi</name>
    <dbReference type="NCBI Taxonomy" id="2744574"/>
    <lineage>
        <taxon>Bacteria</taxon>
        <taxon>Bacillati</taxon>
        <taxon>Actinomycetota</taxon>
        <taxon>Actinomycetes</taxon>
        <taxon>Actinomycetales</taxon>
        <taxon>Actinomycetaceae</taxon>
        <taxon>Actinomyces</taxon>
    </lineage>
</organism>
<dbReference type="SMART" id="SM00984">
    <property type="entry name" value="UDPG_MGDP_dh_C"/>
    <property type="match status" value="1"/>
</dbReference>
<dbReference type="AlphaFoldDB" id="A0A7T0LJ48"/>
<dbReference type="InterPro" id="IPR008927">
    <property type="entry name" value="6-PGluconate_DH-like_C_sf"/>
</dbReference>
<feature type="binding site" evidence="10">
    <location>
        <position position="35"/>
    </location>
    <ligand>
        <name>NAD(+)</name>
        <dbReference type="ChEBI" id="CHEBI:57540"/>
    </ligand>
</feature>
<feature type="binding site" evidence="10">
    <location>
        <position position="153"/>
    </location>
    <ligand>
        <name>NAD(+)</name>
        <dbReference type="ChEBI" id="CHEBI:57540"/>
    </ligand>
</feature>
<dbReference type="KEGG" id="arep:ID810_07695"/>
<dbReference type="RefSeq" id="WP_166858565.1">
    <property type="nucleotide sequence ID" value="NZ_CP063989.1"/>
</dbReference>
<feature type="binding site" evidence="10">
    <location>
        <position position="336"/>
    </location>
    <ligand>
        <name>NAD(+)</name>
        <dbReference type="ChEBI" id="CHEBI:57540"/>
    </ligand>
</feature>
<comment type="catalytic activity">
    <reaction evidence="6 7">
        <text>UDP-alpha-D-glucose + 2 NAD(+) + H2O = UDP-alpha-D-glucuronate + 2 NADH + 3 H(+)</text>
        <dbReference type="Rhea" id="RHEA:23596"/>
        <dbReference type="ChEBI" id="CHEBI:15377"/>
        <dbReference type="ChEBI" id="CHEBI:15378"/>
        <dbReference type="ChEBI" id="CHEBI:57540"/>
        <dbReference type="ChEBI" id="CHEBI:57945"/>
        <dbReference type="ChEBI" id="CHEBI:58052"/>
        <dbReference type="ChEBI" id="CHEBI:58885"/>
        <dbReference type="EC" id="1.1.1.22"/>
    </reaction>
</comment>
<dbReference type="Pfam" id="PF00984">
    <property type="entry name" value="UDPG_MGDP_dh"/>
    <property type="match status" value="1"/>
</dbReference>
<feature type="binding site" evidence="9">
    <location>
        <begin position="255"/>
        <end position="259"/>
    </location>
    <ligand>
        <name>substrate</name>
    </ligand>
</feature>
<dbReference type="Pfam" id="PF03720">
    <property type="entry name" value="UDPG_MGDP_dh_C"/>
    <property type="match status" value="1"/>
</dbReference>
<feature type="binding site" evidence="9">
    <location>
        <position position="329"/>
    </location>
    <ligand>
        <name>substrate</name>
    </ligand>
</feature>
<dbReference type="SUPFAM" id="SSF51735">
    <property type="entry name" value="NAD(P)-binding Rossmann-fold domains"/>
    <property type="match status" value="1"/>
</dbReference>
<feature type="active site" description="Nucleophile" evidence="8">
    <location>
        <position position="266"/>
    </location>
</feature>
<feature type="binding site" evidence="10">
    <location>
        <position position="87"/>
    </location>
    <ligand>
        <name>NAD(+)</name>
        <dbReference type="ChEBI" id="CHEBI:57540"/>
    </ligand>
</feature>
<dbReference type="PANTHER" id="PTHR43750:SF3">
    <property type="entry name" value="UDP-GLUCOSE 6-DEHYDROGENASE TUAD"/>
    <property type="match status" value="1"/>
</dbReference>
<evidence type="ECO:0000256" key="4">
    <source>
        <dbReference type="ARBA" id="ARBA00023002"/>
    </source>
</evidence>
<feature type="domain" description="UDP-glucose/GDP-mannose dehydrogenase C-terminal" evidence="11">
    <location>
        <begin position="322"/>
        <end position="423"/>
    </location>
</feature>
<dbReference type="InterPro" id="IPR001732">
    <property type="entry name" value="UDP-Glc/GDP-Man_DH_N"/>
</dbReference>
<dbReference type="GO" id="GO:0006065">
    <property type="term" value="P:UDP-glucuronate biosynthetic process"/>
    <property type="evidence" value="ECO:0007669"/>
    <property type="project" value="UniProtKB-UniPathway"/>
</dbReference>
<dbReference type="GO" id="GO:0051287">
    <property type="term" value="F:NAD binding"/>
    <property type="evidence" value="ECO:0007669"/>
    <property type="project" value="InterPro"/>
</dbReference>
<proteinExistence type="inferred from homology"/>
<gene>
    <name evidence="12" type="ORF">ID810_07695</name>
</gene>
<evidence type="ECO:0000256" key="10">
    <source>
        <dbReference type="PIRSR" id="PIRSR500134-3"/>
    </source>
</evidence>
<dbReference type="InterPro" id="IPR036291">
    <property type="entry name" value="NAD(P)-bd_dom_sf"/>
</dbReference>
<feature type="binding site" evidence="9">
    <location>
        <begin position="150"/>
        <end position="153"/>
    </location>
    <ligand>
        <name>substrate</name>
    </ligand>
</feature>
<feature type="binding site" evidence="10">
    <location>
        <position position="269"/>
    </location>
    <ligand>
        <name>NAD(+)</name>
        <dbReference type="ChEBI" id="CHEBI:57540"/>
    </ligand>
</feature>
<evidence type="ECO:0000256" key="2">
    <source>
        <dbReference type="ARBA" id="ARBA00006601"/>
    </source>
</evidence>
<dbReference type="Gene3D" id="3.40.50.720">
    <property type="entry name" value="NAD(P)-binding Rossmann-like Domain"/>
    <property type="match status" value="2"/>
</dbReference>
<keyword evidence="5 7" id="KW-0520">NAD</keyword>
<evidence type="ECO:0000256" key="8">
    <source>
        <dbReference type="PIRSR" id="PIRSR500134-1"/>
    </source>
</evidence>
<dbReference type="NCBIfam" id="TIGR03026">
    <property type="entry name" value="NDP-sugDHase"/>
    <property type="match status" value="1"/>
</dbReference>
<accession>A0A7T0LJ48</accession>
<dbReference type="PIRSF" id="PIRSF500134">
    <property type="entry name" value="UDPglc_DH_bac"/>
    <property type="match status" value="1"/>
</dbReference>
<comment type="similarity">
    <text evidence="2 7">Belongs to the UDP-glucose/GDP-mannose dehydrogenase family.</text>
</comment>
<dbReference type="GO" id="GO:0000271">
    <property type="term" value="P:polysaccharide biosynthetic process"/>
    <property type="evidence" value="ECO:0007669"/>
    <property type="project" value="InterPro"/>
</dbReference>
<dbReference type="SUPFAM" id="SSF48179">
    <property type="entry name" value="6-phosphogluconate dehydrogenase C-terminal domain-like"/>
    <property type="match status" value="1"/>
</dbReference>
<evidence type="ECO:0000259" key="11">
    <source>
        <dbReference type="SMART" id="SM00984"/>
    </source>
</evidence>
<dbReference type="PANTHER" id="PTHR43750">
    <property type="entry name" value="UDP-GLUCOSE 6-DEHYDROGENASE TUAD"/>
    <property type="match status" value="1"/>
</dbReference>
<evidence type="ECO:0000256" key="9">
    <source>
        <dbReference type="PIRSR" id="PIRSR500134-2"/>
    </source>
</evidence>
<keyword evidence="4 7" id="KW-0560">Oxidoreductase</keyword>
<feature type="binding site" evidence="9">
    <location>
        <position position="263"/>
    </location>
    <ligand>
        <name>substrate</name>
    </ligand>
</feature>
<evidence type="ECO:0000313" key="13">
    <source>
        <dbReference type="Proteomes" id="UP000594637"/>
    </source>
</evidence>
<feature type="binding site" evidence="10">
    <location>
        <position position="125"/>
    </location>
    <ligand>
        <name>NAD(+)</name>
        <dbReference type="ChEBI" id="CHEBI:57540"/>
    </ligand>
</feature>
<reference evidence="12 13" key="1">
    <citation type="submission" date="2020-11" db="EMBL/GenBank/DDBJ databases">
        <title>Actinomyces sp. ZJ750.</title>
        <authorList>
            <person name="Zhou J."/>
        </authorList>
    </citation>
    <scope>NUCLEOTIDE SEQUENCE [LARGE SCALE GENOMIC DNA]</scope>
    <source>
        <strain evidence="12 13">ZJ750</strain>
    </source>
</reference>
<feature type="binding site" evidence="9">
    <location>
        <position position="210"/>
    </location>
    <ligand>
        <name>substrate</name>
    </ligand>
</feature>
<dbReference type="Proteomes" id="UP000594637">
    <property type="component" value="Chromosome"/>
</dbReference>
<dbReference type="SUPFAM" id="SSF52413">
    <property type="entry name" value="UDP-glucose/GDP-mannose dehydrogenase C-terminal domain"/>
    <property type="match status" value="1"/>
</dbReference>
<evidence type="ECO:0000313" key="12">
    <source>
        <dbReference type="EMBL" id="QPL04672.1"/>
    </source>
</evidence>
<dbReference type="Pfam" id="PF03721">
    <property type="entry name" value="UDPG_MGDP_dh_N"/>
    <property type="match status" value="1"/>
</dbReference>
<dbReference type="EC" id="1.1.1.22" evidence="3 7"/>
<name>A0A7T0LJ48_9ACTO</name>
<evidence type="ECO:0000256" key="6">
    <source>
        <dbReference type="ARBA" id="ARBA00047473"/>
    </source>
</evidence>
<dbReference type="InterPro" id="IPR014026">
    <property type="entry name" value="UDP-Glc/GDP-Man_DH_dimer"/>
</dbReference>
<comment type="pathway">
    <text evidence="1">Nucleotide-sugar biosynthesis; UDP-alpha-D-glucuronate biosynthesis; UDP-alpha-D-glucuronate from UDP-alpha-D-glucose: step 1/1.</text>
</comment>
<dbReference type="GO" id="GO:0003979">
    <property type="term" value="F:UDP-glucose 6-dehydrogenase activity"/>
    <property type="evidence" value="ECO:0007669"/>
    <property type="project" value="UniProtKB-EC"/>
</dbReference>
<dbReference type="InterPro" id="IPR036220">
    <property type="entry name" value="UDP-Glc/GDP-Man_DH_C_sf"/>
</dbReference>
<dbReference type="EMBL" id="CP063989">
    <property type="protein sequence ID" value="QPL04672.1"/>
    <property type="molecule type" value="Genomic_DNA"/>
</dbReference>
<dbReference type="InterPro" id="IPR017476">
    <property type="entry name" value="UDP-Glc/GDP-Man"/>
</dbReference>
<dbReference type="Gene3D" id="1.20.5.100">
    <property type="entry name" value="Cytochrome c1, transmembrane anchor, C-terminal"/>
    <property type="match status" value="1"/>
</dbReference>
<evidence type="ECO:0000256" key="7">
    <source>
        <dbReference type="PIRNR" id="PIRNR000124"/>
    </source>
</evidence>
<sequence length="438" mass="46596">MRLTVVGCGYLGAVHAAAMSHLGHDVLGIETDPLRVEALRQGRAPFYEPGLPELIQEGVASGRLRFTCEPTAEDVAGADVHFIAVGTPQSHGSGKADLSQVRAAVDMLASFLDGQRLPLVVGKSTVPVGTSAELAGALAGRARLVWNPEFLREGFAVEDTLHPDRIVYGLPDSPQEAQAAQSVLDEVYAQILDEDVPRILTDYATAELVKTSANAFLAMKISFINAMAGMCEAAGGDVTVLARALGLDARIGGRFLRAGVGFGGGCLPKDIRALATRASELGVEPLTRLLDQVDSINQGQRDRVVDMAVECCGGSVEDASVTVLGATFKPNSDDLRDSPSLEIAERLSQLAAHVTVYDPQAAEQVRRRNPDLAVAEDPWKALEGADLVILGTEWQELIGLDPHRAAQLVARPVIIDARNALDPTAWRAAGWSYRGMGR</sequence>
<dbReference type="PIRSF" id="PIRSF000124">
    <property type="entry name" value="UDPglc_GDPman_dh"/>
    <property type="match status" value="1"/>
</dbReference>
<dbReference type="InterPro" id="IPR028357">
    <property type="entry name" value="UDPglc_DH_bac"/>
</dbReference>
<evidence type="ECO:0000256" key="5">
    <source>
        <dbReference type="ARBA" id="ARBA00023027"/>
    </source>
</evidence>
<evidence type="ECO:0000256" key="1">
    <source>
        <dbReference type="ARBA" id="ARBA00004701"/>
    </source>
</evidence>
<keyword evidence="13" id="KW-1185">Reference proteome</keyword>
<dbReference type="UniPathway" id="UPA00038">
    <property type="reaction ID" value="UER00491"/>
</dbReference>
<evidence type="ECO:0000256" key="3">
    <source>
        <dbReference type="ARBA" id="ARBA00012954"/>
    </source>
</evidence>
<dbReference type="InterPro" id="IPR014027">
    <property type="entry name" value="UDP-Glc/GDP-Man_DH_C"/>
</dbReference>
<protein>
    <recommendedName>
        <fullName evidence="3 7">UDP-glucose 6-dehydrogenase</fullName>
        <ecNumber evidence="3 7">1.1.1.22</ecNumber>
    </recommendedName>
</protein>